<evidence type="ECO:0000256" key="6">
    <source>
        <dbReference type="ARBA" id="ARBA00022989"/>
    </source>
</evidence>
<dbReference type="GO" id="GO:0008320">
    <property type="term" value="F:protein transmembrane transporter activity"/>
    <property type="evidence" value="ECO:0007669"/>
    <property type="project" value="TreeGrafter"/>
</dbReference>
<evidence type="ECO:0000256" key="5">
    <source>
        <dbReference type="ARBA" id="ARBA00022803"/>
    </source>
</evidence>
<dbReference type="GO" id="GO:0045039">
    <property type="term" value="P:protein insertion into mitochondrial inner membrane"/>
    <property type="evidence" value="ECO:0007669"/>
    <property type="project" value="TreeGrafter"/>
</dbReference>
<feature type="compositionally biased region" description="Basic residues" evidence="11">
    <location>
        <begin position="64"/>
        <end position="79"/>
    </location>
</feature>
<evidence type="ECO:0000313" key="13">
    <source>
        <dbReference type="EMBL" id="EGG01049.1"/>
    </source>
</evidence>
<evidence type="ECO:0000256" key="4">
    <source>
        <dbReference type="ARBA" id="ARBA00022787"/>
    </source>
</evidence>
<dbReference type="PROSITE" id="PS50005">
    <property type="entry name" value="TPR"/>
    <property type="match status" value="3"/>
</dbReference>
<comment type="similarity">
    <text evidence="9">Belongs to the Tom70 family.</text>
</comment>
<accession>F4S2S3</accession>
<feature type="repeat" description="TPR" evidence="10">
    <location>
        <begin position="476"/>
        <end position="509"/>
    </location>
</feature>
<reference evidence="14" key="1">
    <citation type="journal article" date="2011" name="Proc. Natl. Acad. Sci. U.S.A.">
        <title>Obligate biotrophy features unraveled by the genomic analysis of rust fungi.</title>
        <authorList>
            <person name="Duplessis S."/>
            <person name="Cuomo C.A."/>
            <person name="Lin Y.-C."/>
            <person name="Aerts A."/>
            <person name="Tisserant E."/>
            <person name="Veneault-Fourrey C."/>
            <person name="Joly D.L."/>
            <person name="Hacquard S."/>
            <person name="Amselem J."/>
            <person name="Cantarel B.L."/>
            <person name="Chiu R."/>
            <person name="Coutinho P.M."/>
            <person name="Feau N."/>
            <person name="Field M."/>
            <person name="Frey P."/>
            <person name="Gelhaye E."/>
            <person name="Goldberg J."/>
            <person name="Grabherr M.G."/>
            <person name="Kodira C.D."/>
            <person name="Kohler A."/>
            <person name="Kuees U."/>
            <person name="Lindquist E.A."/>
            <person name="Lucas S.M."/>
            <person name="Mago R."/>
            <person name="Mauceli E."/>
            <person name="Morin E."/>
            <person name="Murat C."/>
            <person name="Pangilinan J.L."/>
            <person name="Park R."/>
            <person name="Pearson M."/>
            <person name="Quesneville H."/>
            <person name="Rouhier N."/>
            <person name="Sakthikumar S."/>
            <person name="Salamov A.A."/>
            <person name="Schmutz J."/>
            <person name="Selles B."/>
            <person name="Shapiro H."/>
            <person name="Tanguay P."/>
            <person name="Tuskan G.A."/>
            <person name="Henrissat B."/>
            <person name="Van de Peer Y."/>
            <person name="Rouze P."/>
            <person name="Ellis J.G."/>
            <person name="Dodds P.N."/>
            <person name="Schein J.E."/>
            <person name="Zhong S."/>
            <person name="Hamelin R.C."/>
            <person name="Grigoriev I.V."/>
            <person name="Szabo L.J."/>
            <person name="Martin F."/>
        </authorList>
    </citation>
    <scope>NUCLEOTIDE SEQUENCE [LARGE SCALE GENOMIC DNA]</scope>
    <source>
        <strain evidence="14">98AG31 / pathotype 3-4-7</strain>
    </source>
</reference>
<dbReference type="SMART" id="SM00028">
    <property type="entry name" value="TPR"/>
    <property type="match status" value="7"/>
</dbReference>
<keyword evidence="8 12" id="KW-0472">Membrane</keyword>
<evidence type="ECO:0000256" key="11">
    <source>
        <dbReference type="SAM" id="MobiDB-lite"/>
    </source>
</evidence>
<dbReference type="PANTHER" id="PTHR46208:SF1">
    <property type="entry name" value="MITOCHONDRIAL IMPORT RECEPTOR SUBUNIT TOM70"/>
    <property type="match status" value="1"/>
</dbReference>
<dbReference type="InterPro" id="IPR011990">
    <property type="entry name" value="TPR-like_helical_dom_sf"/>
</dbReference>
<keyword evidence="4" id="KW-1000">Mitochondrion outer membrane</keyword>
<gene>
    <name evidence="13" type="ORF">MELLADRAFT_75686</name>
</gene>
<keyword evidence="2 12" id="KW-0812">Transmembrane</keyword>
<feature type="transmembrane region" description="Helical" evidence="12">
    <location>
        <begin position="26"/>
        <end position="45"/>
    </location>
</feature>
<dbReference type="PANTHER" id="PTHR46208">
    <property type="entry name" value="MITOCHONDRIAL IMPORT RECEPTOR SUBUNIT TOM70"/>
    <property type="match status" value="1"/>
</dbReference>
<keyword evidence="5 10" id="KW-0802">TPR repeat</keyword>
<dbReference type="GeneID" id="18932682"/>
<dbReference type="eggNOG" id="KOG0547">
    <property type="taxonomic scope" value="Eukaryota"/>
</dbReference>
<dbReference type="KEGG" id="mlr:MELLADRAFT_75686"/>
<evidence type="ECO:0000256" key="7">
    <source>
        <dbReference type="ARBA" id="ARBA00023128"/>
    </source>
</evidence>
<dbReference type="VEuPathDB" id="FungiDB:MELLADRAFT_75686"/>
<dbReference type="STRING" id="747676.F4S2S3"/>
<dbReference type="HOGENOM" id="CLU_017516_0_1_1"/>
<keyword evidence="6 12" id="KW-1133">Transmembrane helix</keyword>
<organism evidence="14">
    <name type="scientific">Melampsora larici-populina (strain 98AG31 / pathotype 3-4-7)</name>
    <name type="common">Poplar leaf rust fungus</name>
    <dbReference type="NCBI Taxonomy" id="747676"/>
    <lineage>
        <taxon>Eukaryota</taxon>
        <taxon>Fungi</taxon>
        <taxon>Dikarya</taxon>
        <taxon>Basidiomycota</taxon>
        <taxon>Pucciniomycotina</taxon>
        <taxon>Pucciniomycetes</taxon>
        <taxon>Pucciniales</taxon>
        <taxon>Melampsoraceae</taxon>
        <taxon>Melampsora</taxon>
    </lineage>
</organism>
<keyword evidence="3" id="KW-0677">Repeat</keyword>
<dbReference type="Pfam" id="PF13181">
    <property type="entry name" value="TPR_8"/>
    <property type="match status" value="2"/>
</dbReference>
<dbReference type="InParanoid" id="F4S2S3"/>
<sequence length="615" mass="69424">MANNQNSPIPLPTRVGNLIQTHRKTLLISITIAIALAAGTIYFGSSSSNNTTTTPTTTTNEKEKKKKKEGKKSKKKTKKSSAPSTPTLDSNSNSNQNQNQNQTEKIINSKEDSSDTEIDPLTLTKTQIESLPKSKRESYAFELKTKGNKSYQSREFEEAIKCYTKAIECEEKAVYYSNRAACFTHLNDSESVIKDCTDALRLDKNYIKALNRRAAARELLGGEENLLLSLYDFTACVILDEFKTDTKGVAADRVMKRYASERAKQLIKERGPRLPSAMIIRAYLNAFRPKPKPELPEEPNQGDRTLDLAYDALEAYKYEHACSLFMEAVEQVPSTEHLRANAYMMKATFLFLMGQSALALETFNEALVHEPGLIQAWVRKASVDVELGSLERAMEDFQVALSINESEADIYYHRAQVYNVTEQHHLAISDYEKSIELDPTFIFSHVQLAVAIYKTGDVKRSMEMFEGYLKSHENVPEVHNYFGELLFAERRFDEAMKQFDLSIELDQQRPGPRNVHPLVNKAMVYATSSSNIEKAIELCQEALKIDSRCDAAIQQIAQFKLQTSQMKEAAEWFGKGVEVAMTEMGLNQFLQFEAAAKAQQAFVSEYPEHAARFGL</sequence>
<evidence type="ECO:0000256" key="10">
    <source>
        <dbReference type="PROSITE-ProRule" id="PRU00339"/>
    </source>
</evidence>
<dbReference type="SUPFAM" id="SSF48452">
    <property type="entry name" value="TPR-like"/>
    <property type="match status" value="3"/>
</dbReference>
<comment type="subcellular location">
    <subcellularLocation>
        <location evidence="1">Mitochondrion outer membrane</location>
        <topology evidence="1">Single-pass membrane protein</topology>
    </subcellularLocation>
</comment>
<dbReference type="OrthoDB" id="2942533at2759"/>
<dbReference type="GO" id="GO:0030150">
    <property type="term" value="P:protein import into mitochondrial matrix"/>
    <property type="evidence" value="ECO:0007669"/>
    <property type="project" value="TreeGrafter"/>
</dbReference>
<evidence type="ECO:0000256" key="3">
    <source>
        <dbReference type="ARBA" id="ARBA00022737"/>
    </source>
</evidence>
<name>F4S2S3_MELLP</name>
<protein>
    <submittedName>
        <fullName evidence="13">Uncharacterized protein</fullName>
    </submittedName>
</protein>
<dbReference type="GO" id="GO:0005741">
    <property type="term" value="C:mitochondrial outer membrane"/>
    <property type="evidence" value="ECO:0007669"/>
    <property type="project" value="UniProtKB-SubCell"/>
</dbReference>
<dbReference type="FunCoup" id="F4S2S3">
    <property type="interactions" value="312"/>
</dbReference>
<keyword evidence="14" id="KW-1185">Reference proteome</keyword>
<evidence type="ECO:0000256" key="12">
    <source>
        <dbReference type="SAM" id="Phobius"/>
    </source>
</evidence>
<dbReference type="InterPro" id="IPR019734">
    <property type="entry name" value="TPR_rpt"/>
</dbReference>
<evidence type="ECO:0000256" key="9">
    <source>
        <dbReference type="ARBA" id="ARBA00038030"/>
    </source>
</evidence>
<evidence type="ECO:0000256" key="2">
    <source>
        <dbReference type="ARBA" id="ARBA00022692"/>
    </source>
</evidence>
<feature type="compositionally biased region" description="Low complexity" evidence="11">
    <location>
        <begin position="80"/>
        <end position="102"/>
    </location>
</feature>
<evidence type="ECO:0000256" key="8">
    <source>
        <dbReference type="ARBA" id="ARBA00023136"/>
    </source>
</evidence>
<dbReference type="RefSeq" id="XP_007415649.1">
    <property type="nucleotide sequence ID" value="XM_007415587.1"/>
</dbReference>
<feature type="repeat" description="TPR" evidence="10">
    <location>
        <begin position="374"/>
        <end position="407"/>
    </location>
</feature>
<feature type="compositionally biased region" description="Low complexity" evidence="11">
    <location>
        <begin position="43"/>
        <end position="59"/>
    </location>
</feature>
<dbReference type="AlphaFoldDB" id="F4S2S3"/>
<feature type="repeat" description="TPR" evidence="10">
    <location>
        <begin position="408"/>
        <end position="441"/>
    </location>
</feature>
<dbReference type="Gene3D" id="1.25.40.10">
    <property type="entry name" value="Tetratricopeptide repeat domain"/>
    <property type="match status" value="2"/>
</dbReference>
<evidence type="ECO:0000256" key="1">
    <source>
        <dbReference type="ARBA" id="ARBA00004572"/>
    </source>
</evidence>
<feature type="region of interest" description="Disordered" evidence="11">
    <location>
        <begin position="43"/>
        <end position="123"/>
    </location>
</feature>
<dbReference type="EMBL" id="GL883141">
    <property type="protein sequence ID" value="EGG01049.1"/>
    <property type="molecule type" value="Genomic_DNA"/>
</dbReference>
<dbReference type="GO" id="GO:0030943">
    <property type="term" value="F:mitochondrion targeting sequence binding"/>
    <property type="evidence" value="ECO:0007669"/>
    <property type="project" value="TreeGrafter"/>
</dbReference>
<dbReference type="Proteomes" id="UP000001072">
    <property type="component" value="Unassembled WGS sequence"/>
</dbReference>
<proteinExistence type="inferred from homology"/>
<keyword evidence="7" id="KW-0496">Mitochondrion</keyword>
<evidence type="ECO:0000313" key="14">
    <source>
        <dbReference type="Proteomes" id="UP000001072"/>
    </source>
</evidence>